<organism evidence="2 3">
    <name type="scientific">Paenibacillus uliginis N3/975</name>
    <dbReference type="NCBI Taxonomy" id="1313296"/>
    <lineage>
        <taxon>Bacteria</taxon>
        <taxon>Bacillati</taxon>
        <taxon>Bacillota</taxon>
        <taxon>Bacilli</taxon>
        <taxon>Bacillales</taxon>
        <taxon>Paenibacillaceae</taxon>
        <taxon>Paenibacillus</taxon>
    </lineage>
</organism>
<dbReference type="PANTHER" id="PTHR37305:SF1">
    <property type="entry name" value="MEMBRANE PROTEIN"/>
    <property type="match status" value="1"/>
</dbReference>
<keyword evidence="1" id="KW-0812">Transmembrane</keyword>
<dbReference type="Proteomes" id="UP000192940">
    <property type="component" value="Chromosome I"/>
</dbReference>
<dbReference type="AlphaFoldDB" id="A0A1X7HEL7"/>
<dbReference type="RefSeq" id="WP_208919553.1">
    <property type="nucleotide sequence ID" value="NZ_LT840184.1"/>
</dbReference>
<feature type="transmembrane region" description="Helical" evidence="1">
    <location>
        <begin position="168"/>
        <end position="197"/>
    </location>
</feature>
<protein>
    <recommendedName>
        <fullName evidence="4">ABC-2 type transport system permease protein</fullName>
    </recommendedName>
</protein>
<keyword evidence="1" id="KW-1133">Transmembrane helix</keyword>
<keyword evidence="3" id="KW-1185">Reference proteome</keyword>
<dbReference type="CDD" id="cd21809">
    <property type="entry name" value="ABC-2_lan_permease-like"/>
    <property type="match status" value="1"/>
</dbReference>
<evidence type="ECO:0000256" key="1">
    <source>
        <dbReference type="SAM" id="Phobius"/>
    </source>
</evidence>
<dbReference type="STRING" id="1313296.SAMN05661091_2610"/>
<sequence length="250" mass="27674">MIKALSLEYFKIRRKKIWVMLTLFLSAEMIWASMSMSISISRSAANASWEALIFSISSMNGLFLPIISAIVVSRLCDMEHKGSTWKMLMTTNIGRNHVYAAKYICANSLILYGIVAQAVFIVGFGLFKNISGPLPVSLLIQFIAGTLLTNLTITALQQWLSLAVKNQAFSLCLGMLGGFIGTTSSLFPSAIRHWFIWSYYMDLSPVTYIYRASSGTYVTGTMPLGLLIVSIVTTVIFYFAGNTHVSRQAI</sequence>
<dbReference type="Pfam" id="PF12730">
    <property type="entry name" value="ABC2_membrane_4"/>
    <property type="match status" value="1"/>
</dbReference>
<evidence type="ECO:0008006" key="4">
    <source>
        <dbReference type="Google" id="ProtNLM"/>
    </source>
</evidence>
<evidence type="ECO:0000313" key="3">
    <source>
        <dbReference type="Proteomes" id="UP000192940"/>
    </source>
</evidence>
<feature type="transmembrane region" description="Helical" evidence="1">
    <location>
        <begin position="97"/>
        <end position="126"/>
    </location>
</feature>
<feature type="transmembrane region" description="Helical" evidence="1">
    <location>
        <begin position="217"/>
        <end position="240"/>
    </location>
</feature>
<evidence type="ECO:0000313" key="2">
    <source>
        <dbReference type="EMBL" id="SMF84402.1"/>
    </source>
</evidence>
<keyword evidence="1" id="KW-0472">Membrane</keyword>
<name>A0A1X7HEL7_9BACL</name>
<accession>A0A1X7HEL7</accession>
<proteinExistence type="predicted"/>
<dbReference type="EMBL" id="LT840184">
    <property type="protein sequence ID" value="SMF84402.1"/>
    <property type="molecule type" value="Genomic_DNA"/>
</dbReference>
<reference evidence="2 3" key="1">
    <citation type="submission" date="2017-04" db="EMBL/GenBank/DDBJ databases">
        <authorList>
            <person name="Afonso C.L."/>
            <person name="Miller P.J."/>
            <person name="Scott M.A."/>
            <person name="Spackman E."/>
            <person name="Goraichik I."/>
            <person name="Dimitrov K.M."/>
            <person name="Suarez D.L."/>
            <person name="Swayne D.E."/>
        </authorList>
    </citation>
    <scope>NUCLEOTIDE SEQUENCE [LARGE SCALE GENOMIC DNA]</scope>
    <source>
        <strain evidence="2 3">N3/975</strain>
    </source>
</reference>
<dbReference type="PANTHER" id="PTHR37305">
    <property type="entry name" value="INTEGRAL MEMBRANE PROTEIN-RELATED"/>
    <property type="match status" value="1"/>
</dbReference>
<gene>
    <name evidence="2" type="ORF">SAMN05661091_2610</name>
</gene>
<feature type="transmembrane region" description="Helical" evidence="1">
    <location>
        <begin position="138"/>
        <end position="156"/>
    </location>
</feature>
<feature type="transmembrane region" description="Helical" evidence="1">
    <location>
        <begin position="53"/>
        <end position="76"/>
    </location>
</feature>